<dbReference type="InterPro" id="IPR029052">
    <property type="entry name" value="Metallo-depent_PP-like"/>
</dbReference>
<dbReference type="STRING" id="266809.PM03_12110"/>
<evidence type="ECO:0000313" key="7">
    <source>
        <dbReference type="Proteomes" id="UP000051298"/>
    </source>
</evidence>
<name>A0A0P1F1A9_9RHOB</name>
<dbReference type="InterPro" id="IPR050884">
    <property type="entry name" value="CNP_phosphodiesterase-III"/>
</dbReference>
<accession>A0A0P1F1A9</accession>
<dbReference type="CDD" id="cd07402">
    <property type="entry name" value="MPP_GpdQ"/>
    <property type="match status" value="1"/>
</dbReference>
<dbReference type="InterPro" id="IPR004843">
    <property type="entry name" value="Calcineurin-like_PHP"/>
</dbReference>
<feature type="domain" description="Calcineurin-like phosphoesterase" evidence="5">
    <location>
        <begin position="3"/>
        <end position="198"/>
    </location>
</feature>
<evidence type="ECO:0000256" key="3">
    <source>
        <dbReference type="ARBA" id="ARBA00023004"/>
    </source>
</evidence>
<keyword evidence="2 6" id="KW-0378">Hydrolase</keyword>
<organism evidence="6 7">
    <name type="scientific">Thalassobacter stenotrophicus</name>
    <dbReference type="NCBI Taxonomy" id="266809"/>
    <lineage>
        <taxon>Bacteria</taxon>
        <taxon>Pseudomonadati</taxon>
        <taxon>Pseudomonadota</taxon>
        <taxon>Alphaproteobacteria</taxon>
        <taxon>Rhodobacterales</taxon>
        <taxon>Roseobacteraceae</taxon>
        <taxon>Thalassobacter</taxon>
    </lineage>
</organism>
<evidence type="ECO:0000256" key="2">
    <source>
        <dbReference type="ARBA" id="ARBA00022801"/>
    </source>
</evidence>
<dbReference type="RefSeq" id="WP_058124120.1">
    <property type="nucleotide sequence ID" value="NZ_CYRX01000031.1"/>
</dbReference>
<dbReference type="EMBL" id="CYRX01000031">
    <property type="protein sequence ID" value="CUH61361.1"/>
    <property type="molecule type" value="Genomic_DNA"/>
</dbReference>
<protein>
    <submittedName>
        <fullName evidence="6">3',5'-cyclic adenosine monophosphate phosphodiesterase CpdA</fullName>
        <ecNumber evidence="6">3.1.4.17</ecNumber>
    </submittedName>
</protein>
<reference evidence="6 7" key="1">
    <citation type="submission" date="2015-09" db="EMBL/GenBank/DDBJ databases">
        <authorList>
            <consortium name="Swine Surveillance"/>
        </authorList>
    </citation>
    <scope>NUCLEOTIDE SEQUENCE [LARGE SCALE GENOMIC DNA]</scope>
    <source>
        <strain evidence="6 7">CECT 5294</strain>
    </source>
</reference>
<dbReference type="PANTHER" id="PTHR42988">
    <property type="entry name" value="PHOSPHOHYDROLASE"/>
    <property type="match status" value="1"/>
</dbReference>
<evidence type="ECO:0000256" key="4">
    <source>
        <dbReference type="ARBA" id="ARBA00025742"/>
    </source>
</evidence>
<dbReference type="InterPro" id="IPR026575">
    <property type="entry name" value="GpdQ/CpdA-like"/>
</dbReference>
<keyword evidence="1" id="KW-0479">Metal-binding</keyword>
<dbReference type="EC" id="3.1.4.17" evidence="6"/>
<evidence type="ECO:0000313" key="6">
    <source>
        <dbReference type="EMBL" id="CUH61361.1"/>
    </source>
</evidence>
<dbReference type="GO" id="GO:0046872">
    <property type="term" value="F:metal ion binding"/>
    <property type="evidence" value="ECO:0007669"/>
    <property type="project" value="UniProtKB-KW"/>
</dbReference>
<dbReference type="Gene3D" id="3.60.21.10">
    <property type="match status" value="1"/>
</dbReference>
<dbReference type="GO" id="GO:0004114">
    <property type="term" value="F:3',5'-cyclic-nucleotide phosphodiesterase activity"/>
    <property type="evidence" value="ECO:0007669"/>
    <property type="project" value="UniProtKB-EC"/>
</dbReference>
<dbReference type="SUPFAM" id="SSF56300">
    <property type="entry name" value="Metallo-dependent phosphatases"/>
    <property type="match status" value="1"/>
</dbReference>
<evidence type="ECO:0000256" key="1">
    <source>
        <dbReference type="ARBA" id="ARBA00022723"/>
    </source>
</evidence>
<evidence type="ECO:0000259" key="5">
    <source>
        <dbReference type="Pfam" id="PF00149"/>
    </source>
</evidence>
<comment type="similarity">
    <text evidence="4">Belongs to the cyclic nucleotide phosphodiesterase class-III family.</text>
</comment>
<sequence>MHKILVLTDLHITPPGELIIGLDPAERLSRVLDAMRAAHADADHLLILGDLVHYGTAEEYARLRGLLRDLPWPTTFMMGNHDDRDTFCATFPRAGLDANGFVQSRITLPHAHILCLDTLAPDAKPRHSGFLCADRMDWLRTELARAPGTPKIVALHHPPFVTGFDGMDRIGLVNRAEVIETLQACADVRLVIAGHIHRTIMASAGGLPMAVFKSPCHQMPLQLGAGTSGLSIDESGAYGLLLVGPDGDICVHTEDVAAHKAAILDDIASK</sequence>
<dbReference type="AlphaFoldDB" id="A0A0P1F1A9"/>
<dbReference type="PANTHER" id="PTHR42988:SF2">
    <property type="entry name" value="CYCLIC NUCLEOTIDE PHOSPHODIESTERASE CBUA0032-RELATED"/>
    <property type="match status" value="1"/>
</dbReference>
<dbReference type="Proteomes" id="UP000051298">
    <property type="component" value="Unassembled WGS sequence"/>
</dbReference>
<keyword evidence="3" id="KW-0408">Iron</keyword>
<proteinExistence type="inferred from homology"/>
<dbReference type="eggNOG" id="COG1409">
    <property type="taxonomic scope" value="Bacteria"/>
</dbReference>
<dbReference type="Pfam" id="PF00149">
    <property type="entry name" value="Metallophos"/>
    <property type="match status" value="1"/>
</dbReference>
<gene>
    <name evidence="6" type="primary">cpdA_1</name>
    <name evidence="6" type="ORF">THS5294_02666</name>
</gene>